<evidence type="ECO:0000256" key="3">
    <source>
        <dbReference type="ARBA" id="ARBA00022989"/>
    </source>
</evidence>
<feature type="transmembrane region" description="Helical" evidence="6">
    <location>
        <begin position="312"/>
        <end position="336"/>
    </location>
</feature>
<evidence type="ECO:0000259" key="7">
    <source>
        <dbReference type="PROSITE" id="PS50850"/>
    </source>
</evidence>
<keyword evidence="2 6" id="KW-0812">Transmembrane</keyword>
<dbReference type="InterPro" id="IPR036259">
    <property type="entry name" value="MFS_trans_sf"/>
</dbReference>
<evidence type="ECO:0000313" key="9">
    <source>
        <dbReference type="Proteomes" id="UP001527866"/>
    </source>
</evidence>
<protein>
    <submittedName>
        <fullName evidence="8">MFS transporter</fullName>
    </submittedName>
</protein>
<dbReference type="Gene3D" id="1.20.1250.20">
    <property type="entry name" value="MFS general substrate transporter like domains"/>
    <property type="match status" value="1"/>
</dbReference>
<dbReference type="Proteomes" id="UP001527866">
    <property type="component" value="Unassembled WGS sequence"/>
</dbReference>
<keyword evidence="3 6" id="KW-1133">Transmembrane helix</keyword>
<accession>A0ABT4U7Z3</accession>
<reference evidence="8 9" key="1">
    <citation type="submission" date="2023-01" db="EMBL/GenBank/DDBJ databases">
        <title>Draft genome sequence of Nocardiopsis sp. RSe5-2 isolated from halophytes.</title>
        <authorList>
            <person name="Duangmal K."/>
            <person name="Chantavorakit T."/>
        </authorList>
    </citation>
    <scope>NUCLEOTIDE SEQUENCE [LARGE SCALE GENOMIC DNA]</scope>
    <source>
        <strain evidence="8 9">RSe5-2</strain>
    </source>
</reference>
<dbReference type="PANTHER" id="PTHR23542">
    <property type="match status" value="1"/>
</dbReference>
<feature type="compositionally biased region" description="Pro residues" evidence="5">
    <location>
        <begin position="407"/>
        <end position="417"/>
    </location>
</feature>
<dbReference type="PROSITE" id="PS50850">
    <property type="entry name" value="MFS"/>
    <property type="match status" value="1"/>
</dbReference>
<feature type="transmembrane region" description="Helical" evidence="6">
    <location>
        <begin position="223"/>
        <end position="248"/>
    </location>
</feature>
<sequence length="434" mass="43376">MLQSYRRLFAVPRLGALLFWSLAARLHIGGMPIAVTFLVAGWTGSYALAGLVAGGLTVGTALGGPIRGRMADRRPNDRLLLFSALVYGLGLTAMAFLPAWLWWAALPLAVATGVFQPPATQIGRSLWPRITSGPTRQAVFAAEATLQELLFIVGPLLAAAVVGVGGGRIGLLVLGAIACTGATGFALALRRAGHTLPHEAAGADGAPEASGGRRRSLLADPRLLLVIGVVMALVAGLGSVDLAMVAWARELGTPGYAGGLMAVYAFGSLVGGLAAGALAGPPRISLRAFGTAAGAVLIVPLVPPVLHLPSPWLITPVLFIAGLAIAPTVAAVTERLGDLAPPERRGEAYGWMTTATTGGIAIASPLTGWLIDHGGVALGLGGAAALATLAALLSLGIRTPGRTGPDGGPPTAGPAPAGPTGTAASPPPPAAPSA</sequence>
<name>A0ABT4U7Z3_9ACTN</name>
<evidence type="ECO:0000256" key="2">
    <source>
        <dbReference type="ARBA" id="ARBA00022692"/>
    </source>
</evidence>
<organism evidence="8 9">
    <name type="scientific">Nocardiopsis endophytica</name>
    <dbReference type="NCBI Taxonomy" id="3018445"/>
    <lineage>
        <taxon>Bacteria</taxon>
        <taxon>Bacillati</taxon>
        <taxon>Actinomycetota</taxon>
        <taxon>Actinomycetes</taxon>
        <taxon>Streptosporangiales</taxon>
        <taxon>Nocardiopsidaceae</taxon>
        <taxon>Nocardiopsis</taxon>
    </lineage>
</organism>
<keyword evidence="9" id="KW-1185">Reference proteome</keyword>
<feature type="transmembrane region" description="Helical" evidence="6">
    <location>
        <begin position="348"/>
        <end position="371"/>
    </location>
</feature>
<evidence type="ECO:0000256" key="1">
    <source>
        <dbReference type="ARBA" id="ARBA00004651"/>
    </source>
</evidence>
<feature type="compositionally biased region" description="Pro residues" evidence="5">
    <location>
        <begin position="425"/>
        <end position="434"/>
    </location>
</feature>
<dbReference type="PANTHER" id="PTHR23542:SF1">
    <property type="entry name" value="MAJOR FACILITATOR SUPERFAMILY (MFS) PROFILE DOMAIN-CONTAINING PROTEIN"/>
    <property type="match status" value="1"/>
</dbReference>
<dbReference type="SUPFAM" id="SSF103473">
    <property type="entry name" value="MFS general substrate transporter"/>
    <property type="match status" value="1"/>
</dbReference>
<dbReference type="Pfam" id="PF07690">
    <property type="entry name" value="MFS_1"/>
    <property type="match status" value="1"/>
</dbReference>
<feature type="transmembrane region" description="Helical" evidence="6">
    <location>
        <begin position="377"/>
        <end position="397"/>
    </location>
</feature>
<feature type="transmembrane region" description="Helical" evidence="6">
    <location>
        <begin position="79"/>
        <end position="102"/>
    </location>
</feature>
<feature type="region of interest" description="Disordered" evidence="5">
    <location>
        <begin position="400"/>
        <end position="434"/>
    </location>
</feature>
<feature type="transmembrane region" description="Helical" evidence="6">
    <location>
        <begin position="286"/>
        <end position="306"/>
    </location>
</feature>
<dbReference type="InterPro" id="IPR020846">
    <property type="entry name" value="MFS_dom"/>
</dbReference>
<evidence type="ECO:0000256" key="5">
    <source>
        <dbReference type="SAM" id="MobiDB-lite"/>
    </source>
</evidence>
<feature type="transmembrane region" description="Helical" evidence="6">
    <location>
        <begin position="260"/>
        <end position="279"/>
    </location>
</feature>
<dbReference type="RefSeq" id="WP_270687851.1">
    <property type="nucleotide sequence ID" value="NZ_JAQFWQ010000066.1"/>
</dbReference>
<feature type="transmembrane region" description="Helical" evidence="6">
    <location>
        <begin position="33"/>
        <end position="58"/>
    </location>
</feature>
<proteinExistence type="predicted"/>
<keyword evidence="4 6" id="KW-0472">Membrane</keyword>
<evidence type="ECO:0000313" key="8">
    <source>
        <dbReference type="EMBL" id="MDA2813061.1"/>
    </source>
</evidence>
<dbReference type="EMBL" id="JAQFWQ010000066">
    <property type="protein sequence ID" value="MDA2813061.1"/>
    <property type="molecule type" value="Genomic_DNA"/>
</dbReference>
<evidence type="ECO:0000256" key="6">
    <source>
        <dbReference type="SAM" id="Phobius"/>
    </source>
</evidence>
<evidence type="ECO:0000256" key="4">
    <source>
        <dbReference type="ARBA" id="ARBA00023136"/>
    </source>
</evidence>
<dbReference type="InterPro" id="IPR011701">
    <property type="entry name" value="MFS"/>
</dbReference>
<comment type="caution">
    <text evidence="8">The sequence shown here is derived from an EMBL/GenBank/DDBJ whole genome shotgun (WGS) entry which is preliminary data.</text>
</comment>
<feature type="transmembrane region" description="Helical" evidence="6">
    <location>
        <begin position="139"/>
        <end position="163"/>
    </location>
</feature>
<feature type="domain" description="Major facilitator superfamily (MFS) profile" evidence="7">
    <location>
        <begin position="216"/>
        <end position="434"/>
    </location>
</feature>
<comment type="subcellular location">
    <subcellularLocation>
        <location evidence="1">Cell membrane</location>
        <topology evidence="1">Multi-pass membrane protein</topology>
    </subcellularLocation>
</comment>
<gene>
    <name evidence="8" type="ORF">O4J56_20615</name>
</gene>